<dbReference type="AlphaFoldDB" id="A0AAX0NAP4"/>
<dbReference type="Proteomes" id="UP000193441">
    <property type="component" value="Unassembled WGS sequence"/>
</dbReference>
<dbReference type="EMBL" id="NCVE01000024">
    <property type="protein sequence ID" value="ORO90328.1"/>
    <property type="molecule type" value="Genomic_DNA"/>
</dbReference>
<gene>
    <name evidence="1" type="ORF">B7701_03645</name>
</gene>
<comment type="caution">
    <text evidence="1">The sequence shown here is derived from an EMBL/GenBank/DDBJ whole genome shotgun (WGS) entry which is preliminary data.</text>
</comment>
<evidence type="ECO:0000313" key="2">
    <source>
        <dbReference type="Proteomes" id="UP000193441"/>
    </source>
</evidence>
<accession>A0AAX0NAP4</accession>
<proteinExistence type="predicted"/>
<evidence type="ECO:0000313" key="1">
    <source>
        <dbReference type="EMBL" id="ORO90328.1"/>
    </source>
</evidence>
<sequence>MKGSIDLGTLKTIAMDFLDWMKGKTTLTKRRGWFIRYNAWGFPSKFPLKRTLCYSITKTDHLQDRLD</sequence>
<organism evidence="1 2">
    <name type="scientific">Streptococcus mitis</name>
    <dbReference type="NCBI Taxonomy" id="28037"/>
    <lineage>
        <taxon>Bacteria</taxon>
        <taxon>Bacillati</taxon>
        <taxon>Bacillota</taxon>
        <taxon>Bacilli</taxon>
        <taxon>Lactobacillales</taxon>
        <taxon>Streptococcaceae</taxon>
        <taxon>Streptococcus</taxon>
        <taxon>Streptococcus mitis group</taxon>
    </lineage>
</organism>
<reference evidence="1 2" key="1">
    <citation type="journal article" date="2016" name="Eur. J. Clin. Microbiol. Infect. Dis.">
        <title>Whole genome sequencing as a tool for phylogenetic analysis of clinical strains of Mitis group streptococci.</title>
        <authorList>
            <person name="Rasmussen L.H."/>
            <person name="Dargis R."/>
            <person name="Hojholt K."/>
            <person name="Christensen J.J."/>
            <person name="Skovgaard O."/>
            <person name="Justesen U.S."/>
            <person name="Rosenvinge F.S."/>
            <person name="Moser C."/>
            <person name="Lukjancenko O."/>
            <person name="Rasmussen S."/>
            <person name="Nielsen X.C."/>
        </authorList>
    </citation>
    <scope>NUCLEOTIDE SEQUENCE [LARGE SCALE GENOMIC DNA]</scope>
    <source>
        <strain evidence="1 2">RH_50738_11</strain>
    </source>
</reference>
<name>A0AAX0NAP4_STRMT</name>
<protein>
    <submittedName>
        <fullName evidence="1">Uncharacterized protein</fullName>
    </submittedName>
</protein>